<dbReference type="InterPro" id="IPR019775">
    <property type="entry name" value="WD40_repeat_CS"/>
</dbReference>
<proteinExistence type="predicted"/>
<feature type="repeat" description="WD" evidence="3">
    <location>
        <begin position="177"/>
        <end position="218"/>
    </location>
</feature>
<evidence type="ECO:0000313" key="5">
    <source>
        <dbReference type="EMBL" id="SEQ69545.1"/>
    </source>
</evidence>
<dbReference type="InParanoid" id="A0A1H9I535"/>
<protein>
    <submittedName>
        <fullName evidence="5">WD-40 repeat-containing protein</fullName>
    </submittedName>
</protein>
<dbReference type="SUPFAM" id="SSF50998">
    <property type="entry name" value="Quinoprotein alcohol dehydrogenase-like"/>
    <property type="match status" value="1"/>
</dbReference>
<dbReference type="AlphaFoldDB" id="A0A1H9I535"/>
<gene>
    <name evidence="5" type="ORF">SAMN05444359_11439</name>
</gene>
<dbReference type="Proteomes" id="UP000199021">
    <property type="component" value="Unassembled WGS sequence"/>
</dbReference>
<dbReference type="PROSITE" id="PS50294">
    <property type="entry name" value="WD_REPEATS_REGION"/>
    <property type="match status" value="1"/>
</dbReference>
<reference evidence="6" key="1">
    <citation type="submission" date="2016-10" db="EMBL/GenBank/DDBJ databases">
        <authorList>
            <person name="Varghese N."/>
            <person name="Submissions S."/>
        </authorList>
    </citation>
    <scope>NUCLEOTIDE SEQUENCE [LARGE SCALE GENOMIC DNA]</scope>
    <source>
        <strain evidence="6">DSM 24740</strain>
    </source>
</reference>
<dbReference type="PANTHER" id="PTHR19848">
    <property type="entry name" value="WD40 REPEAT PROTEIN"/>
    <property type="match status" value="1"/>
</dbReference>
<evidence type="ECO:0000256" key="3">
    <source>
        <dbReference type="PROSITE-ProRule" id="PRU00221"/>
    </source>
</evidence>
<dbReference type="PANTHER" id="PTHR19848:SF8">
    <property type="entry name" value="F-BOX AND WD REPEAT DOMAIN CONTAINING 7"/>
    <property type="match status" value="1"/>
</dbReference>
<dbReference type="OrthoDB" id="933690at2"/>
<evidence type="ECO:0000313" key="6">
    <source>
        <dbReference type="Proteomes" id="UP000199021"/>
    </source>
</evidence>
<feature type="domain" description="Anaphase-promoting complex subunit 4-like WD40" evidence="4">
    <location>
        <begin position="138"/>
        <end position="190"/>
    </location>
</feature>
<dbReference type="Pfam" id="PF12894">
    <property type="entry name" value="ANAPC4_WD40"/>
    <property type="match status" value="1"/>
</dbReference>
<organism evidence="5 6">
    <name type="scientific">Neolewinella agarilytica</name>
    <dbReference type="NCBI Taxonomy" id="478744"/>
    <lineage>
        <taxon>Bacteria</taxon>
        <taxon>Pseudomonadati</taxon>
        <taxon>Bacteroidota</taxon>
        <taxon>Saprospiria</taxon>
        <taxon>Saprospirales</taxon>
        <taxon>Lewinellaceae</taxon>
        <taxon>Neolewinella</taxon>
    </lineage>
</organism>
<evidence type="ECO:0000256" key="2">
    <source>
        <dbReference type="ARBA" id="ARBA00022737"/>
    </source>
</evidence>
<name>A0A1H9I535_9BACT</name>
<accession>A0A1H9I535</accession>
<dbReference type="PROSITE" id="PS50082">
    <property type="entry name" value="WD_REPEATS_2"/>
    <property type="match status" value="2"/>
</dbReference>
<dbReference type="SMART" id="SM00320">
    <property type="entry name" value="WD40"/>
    <property type="match status" value="6"/>
</dbReference>
<keyword evidence="2" id="KW-0677">Repeat</keyword>
<dbReference type="InterPro" id="IPR001680">
    <property type="entry name" value="WD40_rpt"/>
</dbReference>
<dbReference type="Gene3D" id="2.130.10.10">
    <property type="entry name" value="YVTN repeat-like/Quinoprotein amine dehydrogenase"/>
    <property type="match status" value="2"/>
</dbReference>
<evidence type="ECO:0000256" key="1">
    <source>
        <dbReference type="ARBA" id="ARBA00022574"/>
    </source>
</evidence>
<feature type="repeat" description="WD" evidence="3">
    <location>
        <begin position="220"/>
        <end position="261"/>
    </location>
</feature>
<dbReference type="Pfam" id="PF00400">
    <property type="entry name" value="WD40"/>
    <property type="match status" value="2"/>
</dbReference>
<dbReference type="InterPro" id="IPR015943">
    <property type="entry name" value="WD40/YVTN_repeat-like_dom_sf"/>
</dbReference>
<dbReference type="EMBL" id="FOFB01000014">
    <property type="protein sequence ID" value="SEQ69545.1"/>
    <property type="molecule type" value="Genomic_DNA"/>
</dbReference>
<dbReference type="STRING" id="478744.SAMN05444359_11439"/>
<evidence type="ECO:0000259" key="4">
    <source>
        <dbReference type="Pfam" id="PF12894"/>
    </source>
</evidence>
<keyword evidence="6" id="KW-1185">Reference proteome</keyword>
<dbReference type="PROSITE" id="PS00678">
    <property type="entry name" value="WD_REPEATS_1"/>
    <property type="match status" value="1"/>
</dbReference>
<dbReference type="InterPro" id="IPR011047">
    <property type="entry name" value="Quinoprotein_ADH-like_sf"/>
</dbReference>
<sequence>MFVTMMLERVSERSGHRAAIYDLKPAEDGFYSAAADGFIVHWHRDDVDFGRVVAKVDGGKFFCLETLEGGGLVAGAVDGGVHWLYPENEERNKHVAAHTKGVYSVLRVGEEIYTAGGDGVLIRWNAKTGRTMESLPLSGNSLRSLALHPDGGAIAVGASDGRVYLVNREEMSLIGSHAANEPSVFCLAFMPDFPRLVSGGRDAHLRFFDVSFSKNVPAPISAHLATINKLAFDPSGRFLATASRDKTVKLWDAESWKLLKVCEVVRDRGHVNSVNTLLWLDEHTLLTAGDDRRVLEWRLGRERKSSSQRVK</sequence>
<keyword evidence="1 3" id="KW-0853">WD repeat</keyword>
<dbReference type="InterPro" id="IPR024977">
    <property type="entry name" value="Apc4-like_WD40_dom"/>
</dbReference>